<dbReference type="Proteomes" id="UP000824120">
    <property type="component" value="Chromosome 1"/>
</dbReference>
<evidence type="ECO:0000313" key="3">
    <source>
        <dbReference type="Proteomes" id="UP000824120"/>
    </source>
</evidence>
<comment type="caution">
    <text evidence="2">The sequence shown here is derived from an EMBL/GenBank/DDBJ whole genome shotgun (WGS) entry which is preliminary data.</text>
</comment>
<evidence type="ECO:0000256" key="1">
    <source>
        <dbReference type="SAM" id="MobiDB-lite"/>
    </source>
</evidence>
<protein>
    <submittedName>
        <fullName evidence="2">Uncharacterized protein</fullName>
    </submittedName>
</protein>
<proteinExistence type="predicted"/>
<feature type="compositionally biased region" description="Basic and acidic residues" evidence="1">
    <location>
        <begin position="34"/>
        <end position="53"/>
    </location>
</feature>
<feature type="region of interest" description="Disordered" evidence="1">
    <location>
        <begin position="34"/>
        <end position="64"/>
    </location>
</feature>
<organism evidence="2 3">
    <name type="scientific">Solanum commersonii</name>
    <name type="common">Commerson's wild potato</name>
    <name type="synonym">Commerson's nightshade</name>
    <dbReference type="NCBI Taxonomy" id="4109"/>
    <lineage>
        <taxon>Eukaryota</taxon>
        <taxon>Viridiplantae</taxon>
        <taxon>Streptophyta</taxon>
        <taxon>Embryophyta</taxon>
        <taxon>Tracheophyta</taxon>
        <taxon>Spermatophyta</taxon>
        <taxon>Magnoliopsida</taxon>
        <taxon>eudicotyledons</taxon>
        <taxon>Gunneridae</taxon>
        <taxon>Pentapetalae</taxon>
        <taxon>asterids</taxon>
        <taxon>lamiids</taxon>
        <taxon>Solanales</taxon>
        <taxon>Solanaceae</taxon>
        <taxon>Solanoideae</taxon>
        <taxon>Solaneae</taxon>
        <taxon>Solanum</taxon>
    </lineage>
</organism>
<feature type="compositionally biased region" description="Basic and acidic residues" evidence="1">
    <location>
        <begin position="142"/>
        <end position="162"/>
    </location>
</feature>
<gene>
    <name evidence="2" type="ORF">H5410_003252</name>
</gene>
<sequence length="211" mass="24941">MVGIETIYLAMEVKIAYSMPGFLCYSEKREKKERKRERGGGDCGKRRDYRRDVQGYSSQEEYEPNRRRKMDLATCSRYICKNSIQTRIFGNKVLVNQLEVQSMAIQKRRIRRRSLGIVVHHPYFKLHRIETIFAMENKIREKKREERERKRGGDCDKERSVEQRGMQPWAQLTFLFESRNILPPCSTNSDGSDQEGDENDKSDKESEGDEE</sequence>
<name>A0A9J6B547_SOLCO</name>
<evidence type="ECO:0000313" key="2">
    <source>
        <dbReference type="EMBL" id="KAG5631535.1"/>
    </source>
</evidence>
<feature type="region of interest" description="Disordered" evidence="1">
    <location>
        <begin position="181"/>
        <end position="211"/>
    </location>
</feature>
<dbReference type="EMBL" id="JACXVP010000001">
    <property type="protein sequence ID" value="KAG5631535.1"/>
    <property type="molecule type" value="Genomic_DNA"/>
</dbReference>
<dbReference type="AlphaFoldDB" id="A0A9J6B547"/>
<accession>A0A9J6B547</accession>
<feature type="region of interest" description="Disordered" evidence="1">
    <location>
        <begin position="142"/>
        <end position="164"/>
    </location>
</feature>
<reference evidence="2 3" key="1">
    <citation type="submission" date="2020-09" db="EMBL/GenBank/DDBJ databases">
        <title>De no assembly of potato wild relative species, Solanum commersonii.</title>
        <authorList>
            <person name="Cho K."/>
        </authorList>
    </citation>
    <scope>NUCLEOTIDE SEQUENCE [LARGE SCALE GENOMIC DNA]</scope>
    <source>
        <strain evidence="2">LZ3.2</strain>
        <tissue evidence="2">Leaf</tissue>
    </source>
</reference>
<keyword evidence="3" id="KW-1185">Reference proteome</keyword>